<dbReference type="PRINTS" id="PR00886">
    <property type="entry name" value="HIGHMOBLTY12"/>
</dbReference>
<proteinExistence type="predicted"/>
<dbReference type="GO" id="GO:0005634">
    <property type="term" value="C:nucleus"/>
    <property type="evidence" value="ECO:0007669"/>
    <property type="project" value="UniProtKB-UniRule"/>
</dbReference>
<dbReference type="EMBL" id="GL945431">
    <property type="protein sequence ID" value="EGO27130.1"/>
    <property type="molecule type" value="Genomic_DNA"/>
</dbReference>
<dbReference type="RefSeq" id="XP_007315221.1">
    <property type="nucleotide sequence ID" value="XM_007315159.1"/>
</dbReference>
<evidence type="ECO:0000256" key="2">
    <source>
        <dbReference type="ARBA" id="ARBA00023242"/>
    </source>
</evidence>
<sequence>RPASAYILFQNEVRAKLKEQNPELPQSELLSLIGRRWTSMSQQEKERYTSENIKAKEKYQSAKAAYDAQGVPSDIPVVADIPAPTKKAAVI</sequence>
<evidence type="ECO:0000256" key="1">
    <source>
        <dbReference type="ARBA" id="ARBA00023125"/>
    </source>
</evidence>
<evidence type="ECO:0000259" key="4">
    <source>
        <dbReference type="PROSITE" id="PS50118"/>
    </source>
</evidence>
<dbReference type="PROSITE" id="PS50118">
    <property type="entry name" value="HMG_BOX_2"/>
    <property type="match status" value="1"/>
</dbReference>
<dbReference type="GO" id="GO:0010468">
    <property type="term" value="P:regulation of gene expression"/>
    <property type="evidence" value="ECO:0007669"/>
    <property type="project" value="TreeGrafter"/>
</dbReference>
<dbReference type="PANTHER" id="PTHR46040">
    <property type="entry name" value="HIGH MOBILITY GROUP PROTEIN 2"/>
    <property type="match status" value="1"/>
</dbReference>
<dbReference type="SUPFAM" id="SSF47095">
    <property type="entry name" value="HMG-box"/>
    <property type="match status" value="1"/>
</dbReference>
<feature type="non-terminal residue" evidence="5">
    <location>
        <position position="91"/>
    </location>
</feature>
<dbReference type="Pfam" id="PF00505">
    <property type="entry name" value="HMG_box"/>
    <property type="match status" value="1"/>
</dbReference>
<dbReference type="AlphaFoldDB" id="F8NP45"/>
<evidence type="ECO:0000256" key="3">
    <source>
        <dbReference type="PROSITE-ProRule" id="PRU00267"/>
    </source>
</evidence>
<dbReference type="GeneID" id="18810942"/>
<organism>
    <name type="scientific">Serpula lacrymans var. lacrymans (strain S7.9)</name>
    <name type="common">Dry rot fungus</name>
    <dbReference type="NCBI Taxonomy" id="578457"/>
    <lineage>
        <taxon>Eukaryota</taxon>
        <taxon>Fungi</taxon>
        <taxon>Dikarya</taxon>
        <taxon>Basidiomycota</taxon>
        <taxon>Agaricomycotina</taxon>
        <taxon>Agaricomycetes</taxon>
        <taxon>Agaricomycetidae</taxon>
        <taxon>Boletales</taxon>
        <taxon>Coniophorineae</taxon>
        <taxon>Serpulaceae</taxon>
        <taxon>Serpula</taxon>
    </lineage>
</organism>
<evidence type="ECO:0000313" key="5">
    <source>
        <dbReference type="EMBL" id="EGO27130.1"/>
    </source>
</evidence>
<dbReference type="PANTHER" id="PTHR46040:SF3">
    <property type="entry name" value="HIGH MOBILITY GROUP PROTEIN 2"/>
    <property type="match status" value="1"/>
</dbReference>
<dbReference type="Proteomes" id="UP000008064">
    <property type="component" value="Unassembled WGS sequence"/>
</dbReference>
<feature type="DNA-binding region" description="HMG box" evidence="3">
    <location>
        <begin position="1"/>
        <end position="67"/>
    </location>
</feature>
<protein>
    <recommendedName>
        <fullName evidence="4">HMG box domain-containing protein</fullName>
    </recommendedName>
</protein>
<dbReference type="InterPro" id="IPR036910">
    <property type="entry name" value="HMG_box_dom_sf"/>
</dbReference>
<dbReference type="OrthoDB" id="1919336at2759"/>
<feature type="non-terminal residue" evidence="5">
    <location>
        <position position="1"/>
    </location>
</feature>
<dbReference type="GO" id="GO:0003677">
    <property type="term" value="F:DNA binding"/>
    <property type="evidence" value="ECO:0007669"/>
    <property type="project" value="UniProtKB-UniRule"/>
</dbReference>
<accession>F8NP45</accession>
<dbReference type="SMART" id="SM00398">
    <property type="entry name" value="HMG"/>
    <property type="match status" value="1"/>
</dbReference>
<dbReference type="HOGENOM" id="CLU_082854_10_3_1"/>
<reference evidence="5" key="1">
    <citation type="submission" date="2011-04" db="EMBL/GenBank/DDBJ databases">
        <title>Evolution of plant cell wall degrading machinery underlies the functional diversity of forest fungi.</title>
        <authorList>
            <consortium name="US DOE Joint Genome Institute (JGI-PGF)"/>
            <person name="Eastwood D.C."/>
            <person name="Floudas D."/>
            <person name="Binder M."/>
            <person name="Majcherczyk A."/>
            <person name="Schneider P."/>
            <person name="Aerts A."/>
            <person name="Asiegbu F.O."/>
            <person name="Baker S.E."/>
            <person name="Barry K."/>
            <person name="Bendiksby M."/>
            <person name="Blumentritt M."/>
            <person name="Coutinho P.M."/>
            <person name="Cullen D."/>
            <person name="Cullen D."/>
            <person name="Gathman A."/>
            <person name="Goodell B."/>
            <person name="Henrissat B."/>
            <person name="Ihrmark K."/>
            <person name="Kauserud H."/>
            <person name="Kohler A."/>
            <person name="LaButti K."/>
            <person name="Lapidus A."/>
            <person name="Lavin J.L."/>
            <person name="Lee Y.-H."/>
            <person name="Lindquist E."/>
            <person name="Lilly W."/>
            <person name="Lucas S."/>
            <person name="Morin E."/>
            <person name="Murat C."/>
            <person name="Oguiza J.A."/>
            <person name="Park J."/>
            <person name="Pisabarro A.G."/>
            <person name="Riley R."/>
            <person name="Rosling A."/>
            <person name="Salamov A."/>
            <person name="Schmidt O."/>
            <person name="Schmutz J."/>
            <person name="Skrede I."/>
            <person name="Stenlid J."/>
            <person name="Wiebenga A."/>
            <person name="Xie X."/>
            <person name="Kues U."/>
            <person name="Hibbett D.S."/>
            <person name="Hoffmeister D."/>
            <person name="Hogberg N."/>
            <person name="Martin F."/>
            <person name="Grigoriev I.V."/>
            <person name="Watkinson S.C."/>
        </authorList>
    </citation>
    <scope>NUCLEOTIDE SEQUENCE</scope>
    <source>
        <strain evidence="5">S7.9</strain>
    </source>
</reference>
<dbReference type="Gene3D" id="1.10.30.10">
    <property type="entry name" value="High mobility group box domain"/>
    <property type="match status" value="1"/>
</dbReference>
<keyword evidence="2 3" id="KW-0539">Nucleus</keyword>
<dbReference type="InterPro" id="IPR009071">
    <property type="entry name" value="HMG_box_dom"/>
</dbReference>
<name>F8NP45_SERL9</name>
<dbReference type="InterPro" id="IPR051965">
    <property type="entry name" value="ChromReg_NeuronalGeneExpr"/>
</dbReference>
<gene>
    <name evidence="5" type="ORF">SERLADRAFT_381367</name>
</gene>
<feature type="domain" description="HMG box" evidence="4">
    <location>
        <begin position="1"/>
        <end position="67"/>
    </location>
</feature>
<keyword evidence="1 3" id="KW-0238">DNA-binding</keyword>
<dbReference type="KEGG" id="sla:SERLADRAFT_381367"/>